<evidence type="ECO:0000259" key="1">
    <source>
        <dbReference type="Pfam" id="PF06114"/>
    </source>
</evidence>
<gene>
    <name evidence="2" type="ORF">MEBOL_007939</name>
</gene>
<reference evidence="2 3" key="1">
    <citation type="submission" date="2017-06" db="EMBL/GenBank/DDBJ databases">
        <authorList>
            <person name="Kim H.J."/>
            <person name="Triplett B.A."/>
        </authorList>
    </citation>
    <scope>NUCLEOTIDE SEQUENCE [LARGE SCALE GENOMIC DNA]</scope>
    <source>
        <strain evidence="2 3">DSM 14713</strain>
    </source>
</reference>
<proteinExistence type="predicted"/>
<evidence type="ECO:0000313" key="2">
    <source>
        <dbReference type="EMBL" id="ATB34436.1"/>
    </source>
</evidence>
<accession>A0A250IU28</accession>
<sequence>MRRRWLEDAVKASKLGATPSTRFPRDLAEEVEIHLPVFLVKIPGLTTHQIRDWLAQRDIQVNAPQEDRAIHGCMVAEKEHGFIFWDSQDTAAVQRFTLAHEVAHFVLDHLLPRMKAVGALGKRICEVLDGEREPNIEEGMSAMFKRIPLVQVKLMDRDSSGAICVGRVDAAEHRADRLAFELLAPAEQVLPMLKGVSRKEGVAKMAFRFGLRPEEAESYARILLGPEHRPFSIKKYFNEEEEE</sequence>
<evidence type="ECO:0000313" key="3">
    <source>
        <dbReference type="Proteomes" id="UP000217289"/>
    </source>
</evidence>
<dbReference type="PANTHER" id="PTHR43236">
    <property type="entry name" value="ANTITOXIN HIGA1"/>
    <property type="match status" value="1"/>
</dbReference>
<dbReference type="PANTHER" id="PTHR43236:SF1">
    <property type="entry name" value="BLL7220 PROTEIN"/>
    <property type="match status" value="1"/>
</dbReference>
<dbReference type="Proteomes" id="UP000217289">
    <property type="component" value="Chromosome"/>
</dbReference>
<dbReference type="RefSeq" id="WP_095982334.1">
    <property type="nucleotide sequence ID" value="NZ_CP022163.1"/>
</dbReference>
<dbReference type="InterPro" id="IPR052345">
    <property type="entry name" value="Rad_response_metalloprotease"/>
</dbReference>
<name>A0A250IU28_9BACT</name>
<keyword evidence="3" id="KW-1185">Reference proteome</keyword>
<dbReference type="EMBL" id="CP022163">
    <property type="protein sequence ID" value="ATB34436.1"/>
    <property type="molecule type" value="Genomic_DNA"/>
</dbReference>
<organism evidence="2 3">
    <name type="scientific">Melittangium boletus DSM 14713</name>
    <dbReference type="NCBI Taxonomy" id="1294270"/>
    <lineage>
        <taxon>Bacteria</taxon>
        <taxon>Pseudomonadati</taxon>
        <taxon>Myxococcota</taxon>
        <taxon>Myxococcia</taxon>
        <taxon>Myxococcales</taxon>
        <taxon>Cystobacterineae</taxon>
        <taxon>Archangiaceae</taxon>
        <taxon>Melittangium</taxon>
    </lineage>
</organism>
<protein>
    <recommendedName>
        <fullName evidence="1">IrrE N-terminal-like domain-containing protein</fullName>
    </recommendedName>
</protein>
<feature type="domain" description="IrrE N-terminal-like" evidence="1">
    <location>
        <begin position="78"/>
        <end position="113"/>
    </location>
</feature>
<dbReference type="Gene3D" id="1.10.10.2910">
    <property type="match status" value="1"/>
</dbReference>
<dbReference type="OrthoDB" id="5382606at2"/>
<dbReference type="InterPro" id="IPR010359">
    <property type="entry name" value="IrrE_HExxH"/>
</dbReference>
<dbReference type="KEGG" id="mbd:MEBOL_007939"/>
<dbReference type="AlphaFoldDB" id="A0A250IU28"/>
<dbReference type="Pfam" id="PF06114">
    <property type="entry name" value="Peptidase_M78"/>
    <property type="match status" value="1"/>
</dbReference>